<dbReference type="Proteomes" id="UP000288227">
    <property type="component" value="Unassembled WGS sequence"/>
</dbReference>
<feature type="signal peptide" evidence="1">
    <location>
        <begin position="1"/>
        <end position="20"/>
    </location>
</feature>
<dbReference type="AlphaFoldDB" id="A0A401U7T3"/>
<proteinExistence type="predicted"/>
<feature type="chain" id="PRO_5019429389" description="PEGA domain-containing protein" evidence="1">
    <location>
        <begin position="21"/>
        <end position="130"/>
    </location>
</feature>
<dbReference type="OrthoDB" id="980708at2"/>
<gene>
    <name evidence="2" type="ORF">SanaruYs_11550</name>
</gene>
<evidence type="ECO:0000313" key="2">
    <source>
        <dbReference type="EMBL" id="GCC50936.1"/>
    </source>
</evidence>
<evidence type="ECO:0008006" key="4">
    <source>
        <dbReference type="Google" id="ProtNLM"/>
    </source>
</evidence>
<evidence type="ECO:0000313" key="3">
    <source>
        <dbReference type="Proteomes" id="UP000288227"/>
    </source>
</evidence>
<dbReference type="EMBL" id="BHXQ01000002">
    <property type="protein sequence ID" value="GCC50936.1"/>
    <property type="molecule type" value="Genomic_DNA"/>
</dbReference>
<accession>A0A401U7T3</accession>
<evidence type="ECO:0000256" key="1">
    <source>
        <dbReference type="SAM" id="SignalP"/>
    </source>
</evidence>
<keyword evidence="3" id="KW-1185">Reference proteome</keyword>
<reference evidence="2 3" key="1">
    <citation type="submission" date="2018-11" db="EMBL/GenBank/DDBJ databases">
        <title>Chryseotalea sanarue gen. nov., sp., nov., a member of the family Cytophagaceae, isolated from a brackish lake in Hamamatsu Japan.</title>
        <authorList>
            <person name="Maejima Y."/>
            <person name="Iino T."/>
            <person name="Muraguchi Y."/>
            <person name="Fukuda K."/>
            <person name="Ohkuma M."/>
            <person name="Moriuchi R."/>
            <person name="Dohra H."/>
            <person name="Kimbara K."/>
            <person name="Shintani M."/>
        </authorList>
    </citation>
    <scope>NUCLEOTIDE SEQUENCE [LARGE SCALE GENOMIC DNA]</scope>
    <source>
        <strain evidence="2 3">Ys</strain>
    </source>
</reference>
<keyword evidence="1" id="KW-0732">Signal</keyword>
<sequence length="130" mass="15311">MKRGVIVFFFAFLVSITVQAYTSGIAISAVRKSEVVQVFVNGKLYNKTPSNFIRIKSTQGTFHLRVKILDIHTRQRQEIVQTIKISKGFEYYYEIKQEEGKVPKLIQMRRYPIYSRYFLDYGLYTRGQHS</sequence>
<protein>
    <recommendedName>
        <fullName evidence="4">PEGA domain-containing protein</fullName>
    </recommendedName>
</protein>
<name>A0A401U7T3_9BACT</name>
<dbReference type="RefSeq" id="WP_127121588.1">
    <property type="nucleotide sequence ID" value="NZ_BHXQ01000002.1"/>
</dbReference>
<organism evidence="2 3">
    <name type="scientific">Chryseotalea sanaruensis</name>
    <dbReference type="NCBI Taxonomy" id="2482724"/>
    <lineage>
        <taxon>Bacteria</taxon>
        <taxon>Pseudomonadati</taxon>
        <taxon>Bacteroidota</taxon>
        <taxon>Cytophagia</taxon>
        <taxon>Cytophagales</taxon>
        <taxon>Chryseotaleaceae</taxon>
        <taxon>Chryseotalea</taxon>
    </lineage>
</organism>
<comment type="caution">
    <text evidence="2">The sequence shown here is derived from an EMBL/GenBank/DDBJ whole genome shotgun (WGS) entry which is preliminary data.</text>
</comment>